<dbReference type="Pfam" id="PF00486">
    <property type="entry name" value="Trans_reg_C"/>
    <property type="match status" value="1"/>
</dbReference>
<dbReference type="GO" id="GO:0006355">
    <property type="term" value="P:regulation of DNA-templated transcription"/>
    <property type="evidence" value="ECO:0007669"/>
    <property type="project" value="InterPro"/>
</dbReference>
<reference evidence="3 4" key="1">
    <citation type="submission" date="2018-06" db="EMBL/GenBank/DDBJ databases">
        <authorList>
            <consortium name="Pathogen Informatics"/>
            <person name="Doyle S."/>
        </authorList>
    </citation>
    <scope>NUCLEOTIDE SEQUENCE [LARGE SCALE GENOMIC DNA]</scope>
    <source>
        <strain evidence="3 4">NCTC12119</strain>
    </source>
</reference>
<evidence type="ECO:0000259" key="2">
    <source>
        <dbReference type="SMART" id="SM00862"/>
    </source>
</evidence>
<dbReference type="Proteomes" id="UP000255528">
    <property type="component" value="Unassembled WGS sequence"/>
</dbReference>
<name>A0A381C818_9ENTR</name>
<keyword evidence="1" id="KW-0238">DNA-binding</keyword>
<dbReference type="AlphaFoldDB" id="A0A381C818"/>
<evidence type="ECO:0000313" key="4">
    <source>
        <dbReference type="Proteomes" id="UP000255528"/>
    </source>
</evidence>
<dbReference type="GO" id="GO:0003677">
    <property type="term" value="F:DNA binding"/>
    <property type="evidence" value="ECO:0007669"/>
    <property type="project" value="UniProtKB-KW"/>
</dbReference>
<evidence type="ECO:0000256" key="1">
    <source>
        <dbReference type="ARBA" id="ARBA00023125"/>
    </source>
</evidence>
<sequence length="141" mass="16495">MGLQLYGYLIGKDIHLDIDNKRLYRVSLSGNEKNVTFCATNINDTMMHLLLYLLQNARAKVVTKEELLKKIWEEHNLTSSTQRLWQVLNGLSMKLSLLGLPEDFIKNNKGRGYVITYDEIMPLYYKYNECHYDFGVNAREL</sequence>
<accession>A0A381C818</accession>
<evidence type="ECO:0000313" key="3">
    <source>
        <dbReference type="EMBL" id="SUW64045.1"/>
    </source>
</evidence>
<dbReference type="EMBL" id="UIGI01000001">
    <property type="protein sequence ID" value="SUW64045.1"/>
    <property type="molecule type" value="Genomic_DNA"/>
</dbReference>
<dbReference type="SMART" id="SM00862">
    <property type="entry name" value="Trans_reg_C"/>
    <property type="match status" value="1"/>
</dbReference>
<dbReference type="GO" id="GO:0000160">
    <property type="term" value="P:phosphorelay signal transduction system"/>
    <property type="evidence" value="ECO:0007669"/>
    <property type="project" value="InterPro"/>
</dbReference>
<dbReference type="Gene3D" id="1.10.10.10">
    <property type="entry name" value="Winged helix-like DNA-binding domain superfamily/Winged helix DNA-binding domain"/>
    <property type="match status" value="1"/>
</dbReference>
<dbReference type="InterPro" id="IPR036388">
    <property type="entry name" value="WH-like_DNA-bd_sf"/>
</dbReference>
<dbReference type="InterPro" id="IPR016032">
    <property type="entry name" value="Sig_transdc_resp-reg_C-effctor"/>
</dbReference>
<dbReference type="RefSeq" id="WP_115628762.1">
    <property type="nucleotide sequence ID" value="NZ_UIGI01000001.1"/>
</dbReference>
<organism evidence="3 4">
    <name type="scientific">Buttiauxella agrestis</name>
    <dbReference type="NCBI Taxonomy" id="82977"/>
    <lineage>
        <taxon>Bacteria</taxon>
        <taxon>Pseudomonadati</taxon>
        <taxon>Pseudomonadota</taxon>
        <taxon>Gammaproteobacteria</taxon>
        <taxon>Enterobacterales</taxon>
        <taxon>Enterobacteriaceae</taxon>
        <taxon>Buttiauxella</taxon>
    </lineage>
</organism>
<feature type="domain" description="OmpR/PhoB-type" evidence="2">
    <location>
        <begin position="39"/>
        <end position="115"/>
    </location>
</feature>
<dbReference type="InterPro" id="IPR001867">
    <property type="entry name" value="OmpR/PhoB-type_DNA-bd"/>
</dbReference>
<gene>
    <name evidence="3" type="ORF">NCTC12119_02544</name>
</gene>
<proteinExistence type="predicted"/>
<dbReference type="SUPFAM" id="SSF46894">
    <property type="entry name" value="C-terminal effector domain of the bipartite response regulators"/>
    <property type="match status" value="1"/>
</dbReference>
<protein>
    <submittedName>
        <fullName evidence="3">Transcriptional regulatory protein, C terminal</fullName>
    </submittedName>
</protein>